<dbReference type="EMBL" id="BLXT01000663">
    <property type="protein sequence ID" value="GFN79399.1"/>
    <property type="molecule type" value="Genomic_DNA"/>
</dbReference>
<keyword evidence="2" id="KW-0677">Repeat</keyword>
<evidence type="ECO:0000313" key="7">
    <source>
        <dbReference type="Proteomes" id="UP000735302"/>
    </source>
</evidence>
<feature type="domain" description="Calx-beta" evidence="5">
    <location>
        <begin position="102"/>
        <end position="201"/>
    </location>
</feature>
<keyword evidence="7" id="KW-1185">Reference proteome</keyword>
<organism evidence="6 7">
    <name type="scientific">Plakobranchus ocellatus</name>
    <dbReference type="NCBI Taxonomy" id="259542"/>
    <lineage>
        <taxon>Eukaryota</taxon>
        <taxon>Metazoa</taxon>
        <taxon>Spiralia</taxon>
        <taxon>Lophotrochozoa</taxon>
        <taxon>Mollusca</taxon>
        <taxon>Gastropoda</taxon>
        <taxon>Heterobranchia</taxon>
        <taxon>Euthyneura</taxon>
        <taxon>Panpulmonata</taxon>
        <taxon>Sacoglossa</taxon>
        <taxon>Placobranchoidea</taxon>
        <taxon>Plakobranchidae</taxon>
        <taxon>Plakobranchus</taxon>
    </lineage>
</organism>
<dbReference type="InterPro" id="IPR038081">
    <property type="entry name" value="CalX-like_sf"/>
</dbReference>
<dbReference type="SMART" id="SM00237">
    <property type="entry name" value="Calx_beta"/>
    <property type="match status" value="5"/>
</dbReference>
<dbReference type="PANTHER" id="PTHR45739:SF8">
    <property type="entry name" value="FRAS1-RELATED EXTRACELLULAR MATRIX PROTEIN 1"/>
    <property type="match status" value="1"/>
</dbReference>
<keyword evidence="4" id="KW-0812">Transmembrane</keyword>
<evidence type="ECO:0000256" key="1">
    <source>
        <dbReference type="ARBA" id="ARBA00022729"/>
    </source>
</evidence>
<accession>A0AAV3Y8F0</accession>
<reference evidence="6 7" key="1">
    <citation type="journal article" date="2021" name="Elife">
        <title>Chloroplast acquisition without the gene transfer in kleptoplastic sea slugs, Plakobranchus ocellatus.</title>
        <authorList>
            <person name="Maeda T."/>
            <person name="Takahashi S."/>
            <person name="Yoshida T."/>
            <person name="Shimamura S."/>
            <person name="Takaki Y."/>
            <person name="Nagai Y."/>
            <person name="Toyoda A."/>
            <person name="Suzuki Y."/>
            <person name="Arimoto A."/>
            <person name="Ishii H."/>
            <person name="Satoh N."/>
            <person name="Nishiyama T."/>
            <person name="Hasebe M."/>
            <person name="Maruyama T."/>
            <person name="Minagawa J."/>
            <person name="Obokata J."/>
            <person name="Shigenobu S."/>
        </authorList>
    </citation>
    <scope>NUCLEOTIDE SEQUENCE [LARGE SCALE GENOMIC DNA]</scope>
</reference>
<gene>
    <name evidence="6" type="ORF">PoB_000590500</name>
</gene>
<evidence type="ECO:0000313" key="6">
    <source>
        <dbReference type="EMBL" id="GFN79399.1"/>
    </source>
</evidence>
<feature type="domain" description="Calx-beta" evidence="5">
    <location>
        <begin position="214"/>
        <end position="325"/>
    </location>
</feature>
<dbReference type="Pfam" id="PF03160">
    <property type="entry name" value="Calx-beta"/>
    <property type="match status" value="3"/>
</dbReference>
<sequence length="1511" mass="168508">MGYLILVKITSHYLCRDLLQLCKFPVSSVSINFASPALLQADALRRLKKTNMVLVRSSWVQISVKLPGVKICLTFHLKGAGEGGAEGKRRGKCKRGGGGNVLANQPFHLNWAWISLDSDMLMVNETDPHLSVTLRRRGYLGETAFVTITAVNGSAKVGEDFTAKYAKQVQFNPGETEATWTLRLYDDDRFEQLETFDLRLSDPVMAVLEYPDVAHVTIHDDEDESEVFFSDSEYRVAEDIGEILIPIKRVGDVWDETMVICYTIEDTATGTVPSTVTSFSDYITRAYDHRSVVRFDKGDREKFCRVTIIDDSLFEDEEAFSVVLADTMGGRLGKISTTDVIIEPDKNDEPTFYLGASEYLVDESDGFIEVKVWRTGTDLSKQSSVTVRSRKDDPPTAEAGLDYIAVNKILKFAPGVTMQTIRVEILDDLGRPRLEGEESFLIVLRMPFKAVLGEPKAAKITINDSISDLPSMQFKESSYNVREDEGEVQAVIIRSGDITHASSIRCYTRQASAKVAEDYVERPDTNASLVEFKSGDYASKCVVQLVDDRLYEEDEQFRLVLGSPFSPDLEAALVGRQNVTMVTIEDQGDEPVIKLAETRYTVKEPMFKEESAKVTIPVLREGDLSQIDVVTVNTKDGQANAGKDYNALFKELVFESNVSRIDVDIDILYDGEKENTEVFTVHLRSNSGIARIKNSKAKVYIEERTKVADVTFPDRPMVLSLRDYDTPEQADDNPVQGYPLICVTTCNPKHPNYLKTGALCESEGINDTLTLFRWRVSAPSGQDGVSSDLQDVESNTFFASTRGITLDSIYFAGGSRVQCGSRAVNLEGDPGLELLSEPVTVDPEAGICEPRIMDSVGAEPFTAKMRYTGSSDEKHPNKVRLTITIPHRDGMMPVISTRQLSNFELTLSKDGTRLASHRCSNLLDYNEVQTEFGFITNETRDLNIIGEAEPYQYSTKLRSEPTLRFYRNLDIESCVWKFENYFDMSELKTDCGGDINSDGQVLNIKQSYVSMRVPLYVSYVFHSPVARGGWLHYDMTSQLQLTFVYDTAILWQNGISSPESEAGLQGYVYPTSMRIRDDGRLVVSFRTEARFRGQFVASHPGSTLESMVTSSDHPDLTFDLQLIRSDPTFDQPDQEWSFVSELAIRDYSGSFSIQLIPCTTSLDQEYTQPISCSPREPLGFDLPIRFQQVSDPVPARFSLNTDFHLMRKKELWLSEDTMLGAEDTDVVFLPTDRIYGRISVDPVQDLGNSFDLSVEKVFLCSGKDGYIPKYDPDNLEFGCVAESPNLQYTFKILDKGAPFTVVEKFREIEFDAKLAVDDPEAVPMMKIPGTDGFSLACQPIFQVDSGRQWFLHTIYTIRSLQSSGRGIGKRSVAHLQQHHAVFGAADMNTGLLLRAKRSEEDTEGMGEDGKGTNIALVQLDYLGAGDGGDIVLDTSVPTSAKLPIIPILIIIIVILIVASCLIFVIFFVRRRRKSSSPPPSPTGTITVVKNGHVKVLGGPSTCAYDDDRTEV</sequence>
<keyword evidence="3" id="KW-0106">Calcium</keyword>
<feature type="transmembrane region" description="Helical" evidence="4">
    <location>
        <begin position="1444"/>
        <end position="1468"/>
    </location>
</feature>
<proteinExistence type="predicted"/>
<dbReference type="PANTHER" id="PTHR45739">
    <property type="entry name" value="MATRIX PROTEIN, PUTATIVE-RELATED"/>
    <property type="match status" value="1"/>
</dbReference>
<evidence type="ECO:0000259" key="5">
    <source>
        <dbReference type="SMART" id="SM00237"/>
    </source>
</evidence>
<comment type="caution">
    <text evidence="6">The sequence shown here is derived from an EMBL/GenBank/DDBJ whole genome shotgun (WGS) entry which is preliminary data.</text>
</comment>
<feature type="domain" description="Calx-beta" evidence="5">
    <location>
        <begin position="458"/>
        <end position="562"/>
    </location>
</feature>
<dbReference type="InterPro" id="IPR003644">
    <property type="entry name" value="Calx_beta"/>
</dbReference>
<name>A0AAV3Y8F0_9GAST</name>
<feature type="domain" description="Calx-beta" evidence="5">
    <location>
        <begin position="339"/>
        <end position="445"/>
    </location>
</feature>
<feature type="domain" description="Calx-beta" evidence="5">
    <location>
        <begin position="580"/>
        <end position="684"/>
    </location>
</feature>
<dbReference type="GO" id="GO:0007154">
    <property type="term" value="P:cell communication"/>
    <property type="evidence" value="ECO:0007669"/>
    <property type="project" value="InterPro"/>
</dbReference>
<evidence type="ECO:0000256" key="2">
    <source>
        <dbReference type="ARBA" id="ARBA00022737"/>
    </source>
</evidence>
<dbReference type="Proteomes" id="UP000735302">
    <property type="component" value="Unassembled WGS sequence"/>
</dbReference>
<dbReference type="GO" id="GO:0016020">
    <property type="term" value="C:membrane"/>
    <property type="evidence" value="ECO:0007669"/>
    <property type="project" value="InterPro"/>
</dbReference>
<dbReference type="SUPFAM" id="SSF141072">
    <property type="entry name" value="CalX-like"/>
    <property type="match status" value="5"/>
</dbReference>
<dbReference type="GO" id="GO:0009653">
    <property type="term" value="P:anatomical structure morphogenesis"/>
    <property type="evidence" value="ECO:0007669"/>
    <property type="project" value="TreeGrafter"/>
</dbReference>
<keyword evidence="1" id="KW-0732">Signal</keyword>
<keyword evidence="4" id="KW-0472">Membrane</keyword>
<evidence type="ECO:0000256" key="4">
    <source>
        <dbReference type="SAM" id="Phobius"/>
    </source>
</evidence>
<evidence type="ECO:0000256" key="3">
    <source>
        <dbReference type="ARBA" id="ARBA00022837"/>
    </source>
</evidence>
<dbReference type="Gene3D" id="2.60.40.2030">
    <property type="match status" value="5"/>
</dbReference>
<keyword evidence="4" id="KW-1133">Transmembrane helix</keyword>
<dbReference type="InterPro" id="IPR051561">
    <property type="entry name" value="FRAS1_ECM"/>
</dbReference>
<protein>
    <submittedName>
        <fullName evidence="6">Fras1-related extracellular matrix protein 2-like</fullName>
    </submittedName>
</protein>